<dbReference type="InterPro" id="IPR036390">
    <property type="entry name" value="WH_DNA-bd_sf"/>
</dbReference>
<dbReference type="InterPro" id="IPR036388">
    <property type="entry name" value="WH-like_DNA-bd_sf"/>
</dbReference>
<dbReference type="OrthoDB" id="9802328at2"/>
<dbReference type="Pfam" id="PF00155">
    <property type="entry name" value="Aminotran_1_2"/>
    <property type="match status" value="1"/>
</dbReference>
<proteinExistence type="inferred from homology"/>
<keyword evidence="8" id="KW-1185">Reference proteome</keyword>
<dbReference type="Gene3D" id="3.90.1150.10">
    <property type="entry name" value="Aspartate Aminotransferase, domain 1"/>
    <property type="match status" value="1"/>
</dbReference>
<evidence type="ECO:0000313" key="7">
    <source>
        <dbReference type="EMBL" id="AQP53789.1"/>
    </source>
</evidence>
<dbReference type="InterPro" id="IPR051446">
    <property type="entry name" value="HTH_trans_reg/aminotransferase"/>
</dbReference>
<keyword evidence="2" id="KW-0032">Aminotransferase</keyword>
<sequence>MWQLDKQSTQPLYQQIIQLIQIKIERGDLVSGDKLPSERQLANWLSVNRSTVIRAFDELTATGILERRRGSGTHIANLPKEVDLGLGLTWRHYIKQGRQGTKGQFQAQVNALLENNESTIIDGYSSDLPLALIPELTIPNMSWHDLIQKSRQQEALGVLALRQAIVAMMSDEMGVSLDVNQVMVTYGGQQAIFLLLHALLRQGDTVAVGTPSFFYSLPMFKVLGIKTVGIPLTRDGLDLGAFELACQNQTIKCLFINSSFQNPTGVTMSLANRQAVIKLCQIYQVLIVEDDVFGLLRFPETVRVPLLYELAPERVLYIGSLTKVLGPTLQIGWLVAPSYLLKQLTQVRDAWELDVNSYSQVIATHALQDNFSEQLKQLRQGLEKRAQQFTTQLIRELGHKFVCQPITGGYYLWVTYLGRPLTVTDWRQMLTCSFFVMPSFLMTDSRQACRINLARLSPQDMPLAIKSLHELVQVWENS</sequence>
<dbReference type="STRING" id="633807.BW732_05735"/>
<comment type="similarity">
    <text evidence="1">In the C-terminal section; belongs to the class-I pyridoxal-phosphate-dependent aminotransferase family.</text>
</comment>
<dbReference type="InterPro" id="IPR004839">
    <property type="entry name" value="Aminotransferase_I/II_large"/>
</dbReference>
<name>A0A1Q2D5W3_9ENTE</name>
<evidence type="ECO:0000256" key="5">
    <source>
        <dbReference type="ARBA" id="ARBA00023125"/>
    </source>
</evidence>
<dbReference type="CDD" id="cd00609">
    <property type="entry name" value="AAT_like"/>
    <property type="match status" value="1"/>
</dbReference>
<dbReference type="InterPro" id="IPR000524">
    <property type="entry name" value="Tscrpt_reg_HTH_GntR"/>
</dbReference>
<evidence type="ECO:0000256" key="6">
    <source>
        <dbReference type="ARBA" id="ARBA00023163"/>
    </source>
</evidence>
<dbReference type="SUPFAM" id="SSF53383">
    <property type="entry name" value="PLP-dependent transferases"/>
    <property type="match status" value="1"/>
</dbReference>
<dbReference type="AlphaFoldDB" id="A0A1Q2D5W3"/>
<evidence type="ECO:0000313" key="8">
    <source>
        <dbReference type="Proteomes" id="UP000188246"/>
    </source>
</evidence>
<accession>A0A1Q2D5W3</accession>
<protein>
    <submittedName>
        <fullName evidence="7">Uncharacterized protein</fullName>
    </submittedName>
</protein>
<dbReference type="GO" id="GO:0008483">
    <property type="term" value="F:transaminase activity"/>
    <property type="evidence" value="ECO:0007669"/>
    <property type="project" value="UniProtKB-KW"/>
</dbReference>
<reference evidence="7 8" key="1">
    <citation type="journal article" date="2010" name="Int. J. Syst. Evol. Microbiol.">
        <title>Vagococcus penaei sp. nov., isolated from spoilage microbiota of cooked shrimp (Penaeus vannamei).</title>
        <authorList>
            <person name="Jaffres E."/>
            <person name="Prevost H."/>
            <person name="Rossero A."/>
            <person name="Joffraud J.J."/>
            <person name="Dousset X."/>
        </authorList>
    </citation>
    <scope>NUCLEOTIDE SEQUENCE [LARGE SCALE GENOMIC DNA]</scope>
    <source>
        <strain evidence="7 8">CD276</strain>
    </source>
</reference>
<dbReference type="PRINTS" id="PR00035">
    <property type="entry name" value="HTHGNTR"/>
</dbReference>
<keyword evidence="6" id="KW-0804">Transcription</keyword>
<keyword evidence="5" id="KW-0238">DNA-binding</keyword>
<dbReference type="InterPro" id="IPR015424">
    <property type="entry name" value="PyrdxlP-dep_Trfase"/>
</dbReference>
<dbReference type="EMBL" id="CP019609">
    <property type="protein sequence ID" value="AQP53789.1"/>
    <property type="molecule type" value="Genomic_DNA"/>
</dbReference>
<dbReference type="SMART" id="SM00345">
    <property type="entry name" value="HTH_GNTR"/>
    <property type="match status" value="1"/>
</dbReference>
<evidence type="ECO:0000256" key="1">
    <source>
        <dbReference type="ARBA" id="ARBA00005384"/>
    </source>
</evidence>
<evidence type="ECO:0000256" key="2">
    <source>
        <dbReference type="ARBA" id="ARBA00022576"/>
    </source>
</evidence>
<keyword evidence="4" id="KW-0805">Transcription regulation</keyword>
<dbReference type="Gene3D" id="3.40.640.10">
    <property type="entry name" value="Type I PLP-dependent aspartate aminotransferase-like (Major domain)"/>
    <property type="match status" value="1"/>
</dbReference>
<dbReference type="GO" id="GO:0003677">
    <property type="term" value="F:DNA binding"/>
    <property type="evidence" value="ECO:0007669"/>
    <property type="project" value="UniProtKB-KW"/>
</dbReference>
<dbReference type="KEGG" id="vpi:BW732_05735"/>
<keyword evidence="3" id="KW-0663">Pyridoxal phosphate</keyword>
<dbReference type="InterPro" id="IPR015422">
    <property type="entry name" value="PyrdxlP-dep_Trfase_small"/>
</dbReference>
<dbReference type="Gene3D" id="1.10.10.10">
    <property type="entry name" value="Winged helix-like DNA-binding domain superfamily/Winged helix DNA-binding domain"/>
    <property type="match status" value="1"/>
</dbReference>
<dbReference type="PANTHER" id="PTHR46577">
    <property type="entry name" value="HTH-TYPE TRANSCRIPTIONAL REGULATORY PROTEIN GABR"/>
    <property type="match status" value="1"/>
</dbReference>
<dbReference type="GO" id="GO:0030170">
    <property type="term" value="F:pyridoxal phosphate binding"/>
    <property type="evidence" value="ECO:0007669"/>
    <property type="project" value="InterPro"/>
</dbReference>
<dbReference type="PROSITE" id="PS50949">
    <property type="entry name" value="HTH_GNTR"/>
    <property type="match status" value="1"/>
</dbReference>
<dbReference type="SUPFAM" id="SSF46785">
    <property type="entry name" value="Winged helix' DNA-binding domain"/>
    <property type="match status" value="1"/>
</dbReference>
<gene>
    <name evidence="7" type="ORF">BW732_05735</name>
</gene>
<dbReference type="GO" id="GO:0003700">
    <property type="term" value="F:DNA-binding transcription factor activity"/>
    <property type="evidence" value="ECO:0007669"/>
    <property type="project" value="InterPro"/>
</dbReference>
<dbReference type="RefSeq" id="WP_077275874.1">
    <property type="nucleotide sequence ID" value="NZ_CP019609.1"/>
</dbReference>
<evidence type="ECO:0000256" key="4">
    <source>
        <dbReference type="ARBA" id="ARBA00023015"/>
    </source>
</evidence>
<dbReference type="Proteomes" id="UP000188246">
    <property type="component" value="Chromosome"/>
</dbReference>
<keyword evidence="2" id="KW-0808">Transferase</keyword>
<dbReference type="InterPro" id="IPR015421">
    <property type="entry name" value="PyrdxlP-dep_Trfase_major"/>
</dbReference>
<dbReference type="CDD" id="cd07377">
    <property type="entry name" value="WHTH_GntR"/>
    <property type="match status" value="1"/>
</dbReference>
<dbReference type="Pfam" id="PF00392">
    <property type="entry name" value="GntR"/>
    <property type="match status" value="1"/>
</dbReference>
<organism evidence="7 8">
    <name type="scientific">Vagococcus penaei</name>
    <dbReference type="NCBI Taxonomy" id="633807"/>
    <lineage>
        <taxon>Bacteria</taxon>
        <taxon>Bacillati</taxon>
        <taxon>Bacillota</taxon>
        <taxon>Bacilli</taxon>
        <taxon>Lactobacillales</taxon>
        <taxon>Enterococcaceae</taxon>
        <taxon>Vagococcus</taxon>
    </lineage>
</organism>
<dbReference type="PANTHER" id="PTHR46577:SF2">
    <property type="entry name" value="TRANSCRIPTIONAL REGULATORY PROTEIN"/>
    <property type="match status" value="1"/>
</dbReference>
<evidence type="ECO:0000256" key="3">
    <source>
        <dbReference type="ARBA" id="ARBA00022898"/>
    </source>
</evidence>